<proteinExistence type="predicted"/>
<organism evidence="4 5">
    <name type="scientific">Starmerella bacillaris</name>
    <name type="common">Yeast</name>
    <name type="synonym">Candida zemplinina</name>
    <dbReference type="NCBI Taxonomy" id="1247836"/>
    <lineage>
        <taxon>Eukaryota</taxon>
        <taxon>Fungi</taxon>
        <taxon>Dikarya</taxon>
        <taxon>Ascomycota</taxon>
        <taxon>Saccharomycotina</taxon>
        <taxon>Dipodascomycetes</taxon>
        <taxon>Dipodascales</taxon>
        <taxon>Trichomonascaceae</taxon>
        <taxon>Starmerella</taxon>
    </lineage>
</organism>
<dbReference type="GO" id="GO:0017183">
    <property type="term" value="P:protein histidyl modification to diphthamide"/>
    <property type="evidence" value="ECO:0007669"/>
    <property type="project" value="TreeGrafter"/>
</dbReference>
<dbReference type="GO" id="GO:0061685">
    <property type="term" value="F:diphthine methylesterase activity"/>
    <property type="evidence" value="ECO:0007669"/>
    <property type="project" value="TreeGrafter"/>
</dbReference>
<name>A0AAV5RFT2_STABA</name>
<comment type="pathway">
    <text evidence="3">Protein modification.</text>
</comment>
<dbReference type="PANTHER" id="PTHR46042:SF1">
    <property type="entry name" value="DIPHTHINE METHYLTRANSFERASE"/>
    <property type="match status" value="1"/>
</dbReference>
<dbReference type="GO" id="GO:0005737">
    <property type="term" value="C:cytoplasm"/>
    <property type="evidence" value="ECO:0007669"/>
    <property type="project" value="TreeGrafter"/>
</dbReference>
<comment type="caution">
    <text evidence="4">The sequence shown here is derived from an EMBL/GenBank/DDBJ whole genome shotgun (WGS) entry which is preliminary data.</text>
</comment>
<evidence type="ECO:0000313" key="4">
    <source>
        <dbReference type="EMBL" id="GMM50250.1"/>
    </source>
</evidence>
<dbReference type="PANTHER" id="PTHR46042">
    <property type="entry name" value="DIPHTHINE METHYLTRANSFERASE"/>
    <property type="match status" value="1"/>
</dbReference>
<protein>
    <submittedName>
        <fullName evidence="4">Diphthamide synthase</fullName>
    </submittedName>
</protein>
<reference evidence="4 5" key="1">
    <citation type="journal article" date="2023" name="Elife">
        <title>Identification of key yeast species and microbe-microbe interactions impacting larval growth of Drosophila in the wild.</title>
        <authorList>
            <person name="Mure A."/>
            <person name="Sugiura Y."/>
            <person name="Maeda R."/>
            <person name="Honda K."/>
            <person name="Sakurai N."/>
            <person name="Takahashi Y."/>
            <person name="Watada M."/>
            <person name="Katoh T."/>
            <person name="Gotoh A."/>
            <person name="Gotoh Y."/>
            <person name="Taniguchi I."/>
            <person name="Nakamura K."/>
            <person name="Hayashi T."/>
            <person name="Katayama T."/>
            <person name="Uemura T."/>
            <person name="Hattori Y."/>
        </authorList>
    </citation>
    <scope>NUCLEOTIDE SEQUENCE [LARGE SCALE GENOMIC DNA]</scope>
    <source>
        <strain evidence="4 5">SB-73</strain>
    </source>
</reference>
<keyword evidence="5" id="KW-1185">Reference proteome</keyword>
<sequence length="291" mass="32046">MIQTEKIVNTDLPPCVVKKFCGGVVVGTYELDRETGEKSGSLDLYNTDTLELVKTVPTPFATLDIKVHDGQVYAGNSNGGISIYNKDLTLVSELRLDHVSVTMLNIRGNLLAAVFTSGDLVLFDLEKQAELLKTHIHSCEAWTVLADKDGMVYSGGDDRVLACTDPRINAVIWKTKPHDAGVTSLLKRGDNDLWTGGYDDCVKVFDVRSQKVKESKNLGGGVWRLIANMDNSRVMACCMYGGLRILDSNALHVRESLTNHDSMVYGGTWLGSNEGVSISFYDKMLQKWTCL</sequence>
<dbReference type="EMBL" id="BTGC01000003">
    <property type="protein sequence ID" value="GMM50250.1"/>
    <property type="molecule type" value="Genomic_DNA"/>
</dbReference>
<dbReference type="AlphaFoldDB" id="A0AAV5RFT2"/>
<evidence type="ECO:0000256" key="2">
    <source>
        <dbReference type="ARBA" id="ARBA00022737"/>
    </source>
</evidence>
<dbReference type="InterPro" id="IPR015943">
    <property type="entry name" value="WD40/YVTN_repeat-like_dom_sf"/>
</dbReference>
<evidence type="ECO:0000256" key="3">
    <source>
        <dbReference type="ARBA" id="ARBA00043952"/>
    </source>
</evidence>
<keyword evidence="1" id="KW-0853">WD repeat</keyword>
<dbReference type="Proteomes" id="UP001362899">
    <property type="component" value="Unassembled WGS sequence"/>
</dbReference>
<dbReference type="InterPro" id="IPR011047">
    <property type="entry name" value="Quinoprotein_ADH-like_sf"/>
</dbReference>
<dbReference type="InterPro" id="IPR052415">
    <property type="entry name" value="Diphthine_MTase"/>
</dbReference>
<accession>A0AAV5RFT2</accession>
<dbReference type="Gene3D" id="2.130.10.10">
    <property type="entry name" value="YVTN repeat-like/Quinoprotein amine dehydrogenase"/>
    <property type="match status" value="1"/>
</dbReference>
<evidence type="ECO:0000313" key="5">
    <source>
        <dbReference type="Proteomes" id="UP001362899"/>
    </source>
</evidence>
<gene>
    <name evidence="4" type="ORF">DASB73_012080</name>
</gene>
<keyword evidence="2" id="KW-0677">Repeat</keyword>
<evidence type="ECO:0000256" key="1">
    <source>
        <dbReference type="ARBA" id="ARBA00022574"/>
    </source>
</evidence>
<dbReference type="SUPFAM" id="SSF50998">
    <property type="entry name" value="Quinoprotein alcohol dehydrogenase-like"/>
    <property type="match status" value="1"/>
</dbReference>